<dbReference type="InterPro" id="IPR054409">
    <property type="entry name" value="X25_BaPul-like"/>
</dbReference>
<dbReference type="InterPro" id="IPR004193">
    <property type="entry name" value="Glyco_hydro_13_N"/>
</dbReference>
<evidence type="ECO:0000313" key="6">
    <source>
        <dbReference type="Proteomes" id="UP000019753"/>
    </source>
</evidence>
<evidence type="ECO:0000313" key="5">
    <source>
        <dbReference type="EMBL" id="EYR63988.1"/>
    </source>
</evidence>
<dbReference type="Pfam" id="PF17967">
    <property type="entry name" value="Pullulanase_N2"/>
    <property type="match status" value="1"/>
</dbReference>
<accession>A0A021VS82</accession>
<evidence type="ECO:0000256" key="3">
    <source>
        <dbReference type="SAM" id="SignalP"/>
    </source>
</evidence>
<dbReference type="Pfam" id="PF11852">
    <property type="entry name" value="Pullul_strch_C"/>
    <property type="match status" value="1"/>
</dbReference>
<dbReference type="Pfam" id="PF00128">
    <property type="entry name" value="Alpha-amylase"/>
    <property type="match status" value="1"/>
</dbReference>
<dbReference type="Pfam" id="PF02922">
    <property type="entry name" value="CBM_48"/>
    <property type="match status" value="1"/>
</dbReference>
<feature type="chain" id="PRO_5001497262" evidence="3">
    <location>
        <begin position="45"/>
        <end position="1953"/>
    </location>
</feature>
<comment type="similarity">
    <text evidence="1">Belongs to the glycosyl hydrolase 13 family.</text>
</comment>
<sequence>MAPAHHSHPHPSRARARSTVATAAAFSVALAGLVSAVGTGTALAADRTATLAGTFQDENGCPGDWQPACAETLLAPTGADGVYEGVFTVPAGNHEFKVAMNGAWDEAYGVDGSNIVFTLGAEAQMRFVFDDGTKQTTVAPANVGGEYDATADAAIVADPVRQPGGDERFYFVMTDRFANGDATNDTAGIEGDRLDHGFDPTDRAFYNGGDLRGLIDNLDYIQGLGTTAIWLTPSFKNRPVQGEGSNASAGYHGYWITDFTQIDPHLGTNAELEELIAAAEAKGIDLFFDIITNHTADVISYAENQYSYVPQDTTPYVAADGTEFRMEDVAGLSAADFPELTTESFPYTPVVNPADADVKVPALFNDVRYYHNRGDSTWAGESETLGDFVGLDDLMTEHPDVVAEFVEVYKNWIDLGVDGFRIDTAKHVNFEFWEQWTPQIVDHAQQVRGDDDFFMFGEVYSSDTRILSPYVRDTEMSSVLDFAFQERATAYVTGSSAVQLRDLYASDDVYTTTDTSATALPTFLGNHDMGRIGFFVRGTDAPLERSKLAHSLMYLTRGQPVVYYGDEQGFIGQGAGGEGNDKAARQSLFASEVPEYQNQALLNGEQAGSVDRYDTDTELYTHISSLAALRDAHPALSEGAQIELLADSGLYAFARVDRDEDVEHVVVTNNGGAQATATFATLTPGATYTGLFGTDQTVTADAQGTVSVAVPARGAVVLVADRTVAAAGDLDVQVVAGRDGTGVWGQAPITAVVADNRYQETSFAYRVVGDDEWTRLGTAEDDTPRVFHDVEGLVAEHGLGTMIEYRAVTVDAAGNASAASTVTTLVEEPAVGPPPSDFEAISVPGNHNSLMGCAGDWQPACQEAQLTLGSNGLWSKTFDLPAGTYEFKVAANESWAVNFGSNGAQDGPNLGYTHGGGPITFWFDPETKYFFNSSMHAPMTIPGSHQQELGCPGDWQPDCTATLLTDLDRDGIFTFVTDELPAGSYEAKVAYNFSWDENYGVGGAPGGGNIPFTVGNDGDTIEFRFDPTTKVLTVGGPTVGIGGLGQLGAHWLSEDVLALPEAVLGGRDLADLTFRLHTAPEGGISLDGETPVLPEGAGVLDLVAEGTGLPEDLATLYPHLAGHVVLRLQGVDRADVEAALTGQLVVSATDGEGALAVFTGVQIPGVVDALFAEDATDRALGVTWGRGNRPTVALWAPTAKDVDLLVWSDARRLDREPQRVAMERQADGSWTVVGDKKWRHGAYQFDVTVYVPSTGAVETNRVTDPYSVALTVNSTHSVFLDLADQRWMPGRWKNADQPVVRPVDQTIYELHVRDFSISDETVPAELRGTYAAFTTEGAGRQHLRELQEAGLTTVHLLPTFDIATIEEDRSAQAEPPCDLASFAPESPEQQACISGIRDADGFNWGYDPFHFSTPEGSYAVDAHGGERVKEFRSMVGALHSDGLQVVLDQVFNHTAASGQDAKSVLDRVVPGYYHRLNAAGNVETSTCCQNIATEHQMAEKLMVDSVVTWARDYKVDGFRFDLMGHHSRDNMLAVREALDALTVSKDGVDGSKVYLYGEGWNFGEVANDARFEQARQGNLGGTGIGTFSDRLRDAVRGGGPFDADPRVRQGFGTGAYTDQNGLDARSDAELLADARHQADLVRLGLAGNLRDFEFVTSAGEVQRGDEIDYNGQPAGYADSPEEIITYVDKHDNETLFDILTLKLPTDTPMADRVRMNTVSLATTALSQTPTFFHAGSDLLRSKSLDRNSYNSGDWFNLLDFSGQDNGFARGLPQAGDNQDKWPFMRGLLADASLKPAPEHISTATEAYQDLLELRFSTELFRLGDPELIQQKVTFPGSGADAVPGVIAMHVDDTVGADTDEELDGLLTVFNASDEEVTMTVAELVGEAYALSPVLASGSDEVVKATSWDANTGTVTVPARTVAVLVDPEQPPAAAPVSPGKGQGRGKPGVPAIR</sequence>
<keyword evidence="6" id="KW-1185">Reference proteome</keyword>
<dbReference type="Gene3D" id="3.20.20.80">
    <property type="entry name" value="Glycosidases"/>
    <property type="match status" value="2"/>
</dbReference>
<dbReference type="InterPro" id="IPR013780">
    <property type="entry name" value="Glyco_hydro_b"/>
</dbReference>
<dbReference type="PANTHER" id="PTHR43002">
    <property type="entry name" value="GLYCOGEN DEBRANCHING ENZYME"/>
    <property type="match status" value="1"/>
</dbReference>
<dbReference type="Pfam" id="PF22058">
    <property type="entry name" value="X25_BaPul_like"/>
    <property type="match status" value="3"/>
</dbReference>
<dbReference type="InterPro" id="IPR040671">
    <property type="entry name" value="Pullulanase_N2"/>
</dbReference>
<reference evidence="5 6" key="1">
    <citation type="submission" date="2014-01" db="EMBL/GenBank/DDBJ databases">
        <title>Actinotalea ferrariae CF5-4.</title>
        <authorList>
            <person name="Chen F."/>
            <person name="Li Y."/>
            <person name="Wang G."/>
        </authorList>
    </citation>
    <scope>NUCLEOTIDE SEQUENCE [LARGE SCALE GENOMIC DNA]</scope>
    <source>
        <strain evidence="5 6">CF5-4</strain>
    </source>
</reference>
<dbReference type="RefSeq" id="WP_052022527.1">
    <property type="nucleotide sequence ID" value="NZ_AXCW01000056.1"/>
</dbReference>
<dbReference type="InterPro" id="IPR006047">
    <property type="entry name" value="GH13_cat_dom"/>
</dbReference>
<dbReference type="InterPro" id="IPR011839">
    <property type="entry name" value="Pullul_strch"/>
</dbReference>
<feature type="signal peptide" evidence="3">
    <location>
        <begin position="1"/>
        <end position="44"/>
    </location>
</feature>
<dbReference type="CDD" id="cd02860">
    <property type="entry name" value="E_set_Pullulanase"/>
    <property type="match status" value="1"/>
</dbReference>
<dbReference type="InterPro" id="IPR017853">
    <property type="entry name" value="GH"/>
</dbReference>
<dbReference type="SUPFAM" id="SSF81296">
    <property type="entry name" value="E set domains"/>
    <property type="match status" value="2"/>
</dbReference>
<feature type="domain" description="Glycosyl hydrolase family 13 catalytic" evidence="4">
    <location>
        <begin position="171"/>
        <end position="630"/>
    </location>
</feature>
<evidence type="ECO:0000256" key="2">
    <source>
        <dbReference type="SAM" id="MobiDB-lite"/>
    </source>
</evidence>
<dbReference type="CDD" id="cd11341">
    <property type="entry name" value="AmyAc_Pullulanase_LD-like"/>
    <property type="match status" value="1"/>
</dbReference>
<dbReference type="InterPro" id="IPR014756">
    <property type="entry name" value="Ig_E-set"/>
</dbReference>
<name>A0A021VS82_9CELL</name>
<evidence type="ECO:0000256" key="1">
    <source>
        <dbReference type="ARBA" id="ARBA00008061"/>
    </source>
</evidence>
<dbReference type="Gene3D" id="2.60.40.1180">
    <property type="entry name" value="Golgi alpha-mannosidase II"/>
    <property type="match status" value="2"/>
</dbReference>
<dbReference type="InterPro" id="IPR024561">
    <property type="entry name" value="Pullul_strch_C"/>
</dbReference>
<dbReference type="CDD" id="cd12962">
    <property type="entry name" value="X25_BaPul_like"/>
    <property type="match status" value="3"/>
</dbReference>
<dbReference type="OrthoDB" id="9805159at2"/>
<dbReference type="SUPFAM" id="SSF51011">
    <property type="entry name" value="Glycosyl hydrolase domain"/>
    <property type="match status" value="2"/>
</dbReference>
<dbReference type="GO" id="GO:0051060">
    <property type="term" value="F:pullulanase activity"/>
    <property type="evidence" value="ECO:0007669"/>
    <property type="project" value="InterPro"/>
</dbReference>
<keyword evidence="3" id="KW-0732">Signal</keyword>
<gene>
    <name evidence="5" type="ORF">N866_16755</name>
</gene>
<dbReference type="NCBIfam" id="TIGR02103">
    <property type="entry name" value="pullul_strch"/>
    <property type="match status" value="1"/>
</dbReference>
<dbReference type="SUPFAM" id="SSF51445">
    <property type="entry name" value="(Trans)glycosidases"/>
    <property type="match status" value="2"/>
</dbReference>
<dbReference type="EMBL" id="AXCW01000056">
    <property type="protein sequence ID" value="EYR63988.1"/>
    <property type="molecule type" value="Genomic_DNA"/>
</dbReference>
<protein>
    <submittedName>
        <fullName evidence="5">Alpha-1,6-glucosidase</fullName>
    </submittedName>
</protein>
<feature type="region of interest" description="Disordered" evidence="2">
    <location>
        <begin position="1926"/>
        <end position="1953"/>
    </location>
</feature>
<evidence type="ECO:0000259" key="4">
    <source>
        <dbReference type="SMART" id="SM00642"/>
    </source>
</evidence>
<dbReference type="Gene3D" id="2.60.40.10">
    <property type="entry name" value="Immunoglobulins"/>
    <property type="match status" value="4"/>
</dbReference>
<organism evidence="5 6">
    <name type="scientific">Actinotalea ferrariae CF5-4</name>
    <dbReference type="NCBI Taxonomy" id="948458"/>
    <lineage>
        <taxon>Bacteria</taxon>
        <taxon>Bacillati</taxon>
        <taxon>Actinomycetota</taxon>
        <taxon>Actinomycetes</taxon>
        <taxon>Micrococcales</taxon>
        <taxon>Cellulomonadaceae</taxon>
        <taxon>Actinotalea</taxon>
    </lineage>
</organism>
<dbReference type="InterPro" id="IPR013783">
    <property type="entry name" value="Ig-like_fold"/>
</dbReference>
<dbReference type="GO" id="GO:0005975">
    <property type="term" value="P:carbohydrate metabolic process"/>
    <property type="evidence" value="ECO:0007669"/>
    <property type="project" value="InterPro"/>
</dbReference>
<comment type="caution">
    <text evidence="5">The sequence shown here is derived from an EMBL/GenBank/DDBJ whole genome shotgun (WGS) entry which is preliminary data.</text>
</comment>
<dbReference type="Proteomes" id="UP000019753">
    <property type="component" value="Unassembled WGS sequence"/>
</dbReference>
<proteinExistence type="inferred from homology"/>
<dbReference type="SMART" id="SM00642">
    <property type="entry name" value="Aamy"/>
    <property type="match status" value="1"/>
</dbReference>
<dbReference type="CDD" id="cd11339">
    <property type="entry name" value="AmyAc_bac_CMD_like_2"/>
    <property type="match status" value="1"/>
</dbReference>
<dbReference type="Gene3D" id="2.60.40.1130">
    <property type="entry name" value="Rab geranylgeranyltransferase alpha-subunit, insert domain"/>
    <property type="match status" value="1"/>
</dbReference>